<feature type="compositionally biased region" description="Low complexity" evidence="1">
    <location>
        <begin position="1"/>
        <end position="15"/>
    </location>
</feature>
<proteinExistence type="predicted"/>
<protein>
    <submittedName>
        <fullName evidence="2">Uncharacterized protein</fullName>
    </submittedName>
</protein>
<accession>A0A0A9FUA5</accession>
<feature type="compositionally biased region" description="Pro residues" evidence="1">
    <location>
        <begin position="16"/>
        <end position="29"/>
    </location>
</feature>
<sequence length="107" mass="10583">MPPDAAADTLPTTPDAAPPTSSPPLPPPAAAEEIATALEAQGKATSHREQRSPGEASRPASGIAHRTTSPTATEARCTAGIGRASAPPPPSPRGPPRSAGDAAPPWA</sequence>
<feature type="compositionally biased region" description="Pro residues" evidence="1">
    <location>
        <begin position="86"/>
        <end position="95"/>
    </location>
</feature>
<reference evidence="2" key="2">
    <citation type="journal article" date="2015" name="Data Brief">
        <title>Shoot transcriptome of the giant reed, Arundo donax.</title>
        <authorList>
            <person name="Barrero R.A."/>
            <person name="Guerrero F.D."/>
            <person name="Moolhuijzen P."/>
            <person name="Goolsby J.A."/>
            <person name="Tidwell J."/>
            <person name="Bellgard S.E."/>
            <person name="Bellgard M.I."/>
        </authorList>
    </citation>
    <scope>NUCLEOTIDE SEQUENCE</scope>
    <source>
        <tissue evidence="2">Shoot tissue taken approximately 20 cm above the soil surface</tissue>
    </source>
</reference>
<reference evidence="2" key="1">
    <citation type="submission" date="2014-09" db="EMBL/GenBank/DDBJ databases">
        <authorList>
            <person name="Magalhaes I.L.F."/>
            <person name="Oliveira U."/>
            <person name="Santos F.R."/>
            <person name="Vidigal T.H.D.A."/>
            <person name="Brescovit A.D."/>
            <person name="Santos A.J."/>
        </authorList>
    </citation>
    <scope>NUCLEOTIDE SEQUENCE</scope>
    <source>
        <tissue evidence="2">Shoot tissue taken approximately 20 cm above the soil surface</tissue>
    </source>
</reference>
<feature type="compositionally biased region" description="Low complexity" evidence="1">
    <location>
        <begin position="30"/>
        <end position="40"/>
    </location>
</feature>
<evidence type="ECO:0000313" key="2">
    <source>
        <dbReference type="EMBL" id="JAE15842.1"/>
    </source>
</evidence>
<organism evidence="2">
    <name type="scientific">Arundo donax</name>
    <name type="common">Giant reed</name>
    <name type="synonym">Donax arundinaceus</name>
    <dbReference type="NCBI Taxonomy" id="35708"/>
    <lineage>
        <taxon>Eukaryota</taxon>
        <taxon>Viridiplantae</taxon>
        <taxon>Streptophyta</taxon>
        <taxon>Embryophyta</taxon>
        <taxon>Tracheophyta</taxon>
        <taxon>Spermatophyta</taxon>
        <taxon>Magnoliopsida</taxon>
        <taxon>Liliopsida</taxon>
        <taxon>Poales</taxon>
        <taxon>Poaceae</taxon>
        <taxon>PACMAD clade</taxon>
        <taxon>Arundinoideae</taxon>
        <taxon>Arundineae</taxon>
        <taxon>Arundo</taxon>
    </lineage>
</organism>
<dbReference type="EMBL" id="GBRH01182054">
    <property type="protein sequence ID" value="JAE15842.1"/>
    <property type="molecule type" value="Transcribed_RNA"/>
</dbReference>
<evidence type="ECO:0000256" key="1">
    <source>
        <dbReference type="SAM" id="MobiDB-lite"/>
    </source>
</evidence>
<feature type="region of interest" description="Disordered" evidence="1">
    <location>
        <begin position="1"/>
        <end position="107"/>
    </location>
</feature>
<name>A0A0A9FUA5_ARUDO</name>
<dbReference type="AlphaFoldDB" id="A0A0A9FUA5"/>